<evidence type="ECO:0000313" key="1">
    <source>
        <dbReference type="EMBL" id="MBP3192419.1"/>
    </source>
</evidence>
<sequence>MILSGCDETDGPVNVLSEHPVISEVSVSPDSVTFDDDAEITDTLVTFHISVTSDLPEDYLLVASLAAANDRSELDSDTLTAPDTPQQFQGTLSRQMSTNNFENLVIYVYPLGPDNRAYDRNETTISVRGVDTGEPRVLEVDHPETVIIPMPGEEDNRFFISAKVEHTISPDNIDRVQLELYDQSDDRIFASTMSDSNPDFGNEPGDSIYVQNFSINSGNNPDTYTIEVHAIDIAGTVSDTLSSTLTIAR</sequence>
<organism evidence="1 2">
    <name type="scientific">Natronogracilivirga saccharolytica</name>
    <dbReference type="NCBI Taxonomy" id="2812953"/>
    <lineage>
        <taxon>Bacteria</taxon>
        <taxon>Pseudomonadati</taxon>
        <taxon>Balneolota</taxon>
        <taxon>Balneolia</taxon>
        <taxon>Balneolales</taxon>
        <taxon>Cyclonatronaceae</taxon>
        <taxon>Natronogracilivirga</taxon>
    </lineage>
</organism>
<name>A0A8J7RR44_9BACT</name>
<gene>
    <name evidence="1" type="ORF">NATSA_07075</name>
</gene>
<dbReference type="Proteomes" id="UP000673975">
    <property type="component" value="Unassembled WGS sequence"/>
</dbReference>
<dbReference type="AlphaFoldDB" id="A0A8J7RR44"/>
<evidence type="ECO:0000313" key="2">
    <source>
        <dbReference type="Proteomes" id="UP000673975"/>
    </source>
</evidence>
<protein>
    <submittedName>
        <fullName evidence="1">Uncharacterized protein</fullName>
    </submittedName>
</protein>
<accession>A0A8J7RR44</accession>
<reference evidence="1" key="1">
    <citation type="submission" date="2021-02" db="EMBL/GenBank/DDBJ databases">
        <title>Natronogracilivirga saccharolytica gen. nov. sp. nov. a new anaerobic, haloalkiliphilic carbohydrate-fermenting bacterium from soda lake and proposing of Cyclonatronumiaceae fam. nov. in the phylum Balneolaeota.</title>
        <authorList>
            <person name="Zhilina T.N."/>
            <person name="Sorokin D.Y."/>
            <person name="Zavarzina D.G."/>
            <person name="Toshchakov S.V."/>
            <person name="Kublanov I.V."/>
        </authorList>
    </citation>
    <scope>NUCLEOTIDE SEQUENCE</scope>
    <source>
        <strain evidence="1">Z-1702</strain>
    </source>
</reference>
<dbReference type="EMBL" id="JAFIDN010000004">
    <property type="protein sequence ID" value="MBP3192419.1"/>
    <property type="molecule type" value="Genomic_DNA"/>
</dbReference>
<comment type="caution">
    <text evidence="1">The sequence shown here is derived from an EMBL/GenBank/DDBJ whole genome shotgun (WGS) entry which is preliminary data.</text>
</comment>
<keyword evidence="2" id="KW-1185">Reference proteome</keyword>
<proteinExistence type="predicted"/>